<evidence type="ECO:0000259" key="2">
    <source>
        <dbReference type="Pfam" id="PF00534"/>
    </source>
</evidence>
<evidence type="ECO:0000313" key="4">
    <source>
        <dbReference type="Proteomes" id="UP000014975"/>
    </source>
</evidence>
<evidence type="ECO:0000256" key="1">
    <source>
        <dbReference type="SAM" id="MobiDB-lite"/>
    </source>
</evidence>
<dbReference type="SUPFAM" id="SSF53756">
    <property type="entry name" value="UDP-Glycosyltransferase/glycogen phosphorylase"/>
    <property type="match status" value="1"/>
</dbReference>
<dbReference type="Proteomes" id="UP000014975">
    <property type="component" value="Unassembled WGS sequence"/>
</dbReference>
<dbReference type="eggNOG" id="COG0438">
    <property type="taxonomic scope" value="Bacteria"/>
</dbReference>
<dbReference type="RefSeq" id="WP_020887998.1">
    <property type="nucleotide sequence ID" value="NZ_ATHI01000031.1"/>
</dbReference>
<dbReference type="PANTHER" id="PTHR12526:SF590">
    <property type="entry name" value="ALPHA-MALTOSE-1-PHOSPHATE SYNTHASE"/>
    <property type="match status" value="1"/>
</dbReference>
<keyword evidence="4" id="KW-1185">Reference proteome</keyword>
<name>S7U9E9_9BACT</name>
<dbReference type="PANTHER" id="PTHR12526">
    <property type="entry name" value="GLYCOSYLTRANSFERASE"/>
    <property type="match status" value="1"/>
</dbReference>
<comment type="caution">
    <text evidence="3">The sequence shown here is derived from an EMBL/GenBank/DDBJ whole genome shotgun (WGS) entry which is preliminary data.</text>
</comment>
<dbReference type="GO" id="GO:0016757">
    <property type="term" value="F:glycosyltransferase activity"/>
    <property type="evidence" value="ECO:0007669"/>
    <property type="project" value="InterPro"/>
</dbReference>
<dbReference type="Gene3D" id="3.40.50.2000">
    <property type="entry name" value="Glycogen Phosphorylase B"/>
    <property type="match status" value="1"/>
</dbReference>
<proteinExistence type="predicted"/>
<feature type="domain" description="Glycosyl transferase family 1" evidence="2">
    <location>
        <begin position="202"/>
        <end position="305"/>
    </location>
</feature>
<dbReference type="AlphaFoldDB" id="S7U9E9"/>
<protein>
    <submittedName>
        <fullName evidence="3">Glycosyl transferase group 1</fullName>
    </submittedName>
</protein>
<feature type="compositionally biased region" description="Low complexity" evidence="1">
    <location>
        <begin position="330"/>
        <end position="339"/>
    </location>
</feature>
<dbReference type="Pfam" id="PF00534">
    <property type="entry name" value="Glycos_transf_1"/>
    <property type="match status" value="1"/>
</dbReference>
<dbReference type="OrthoDB" id="9803091at2"/>
<organism evidence="3 4">
    <name type="scientific">Alkalidesulfovibrio alkalitolerans DSM 16529</name>
    <dbReference type="NCBI Taxonomy" id="1121439"/>
    <lineage>
        <taxon>Bacteria</taxon>
        <taxon>Pseudomonadati</taxon>
        <taxon>Thermodesulfobacteriota</taxon>
        <taxon>Desulfovibrionia</taxon>
        <taxon>Desulfovibrionales</taxon>
        <taxon>Desulfovibrionaceae</taxon>
        <taxon>Alkalidesulfovibrio</taxon>
    </lineage>
</organism>
<dbReference type="STRING" id="1121439.dsat_1301"/>
<gene>
    <name evidence="3" type="ORF">dsat_1301</name>
</gene>
<keyword evidence="3" id="KW-0808">Transferase</keyword>
<dbReference type="InterPro" id="IPR001296">
    <property type="entry name" value="Glyco_trans_1"/>
</dbReference>
<accession>S7U9E9</accession>
<feature type="region of interest" description="Disordered" evidence="1">
    <location>
        <begin position="330"/>
        <end position="355"/>
    </location>
</feature>
<reference evidence="3 4" key="1">
    <citation type="journal article" date="2013" name="Genome Announc.">
        <title>Draft genome sequences for three mercury-methylating, sulfate-reducing bacteria.</title>
        <authorList>
            <person name="Brown S.D."/>
            <person name="Hurt R.A.Jr."/>
            <person name="Gilmour C.C."/>
            <person name="Elias D.A."/>
        </authorList>
    </citation>
    <scope>NUCLEOTIDE SEQUENCE [LARGE SCALE GENOMIC DNA]</scope>
    <source>
        <strain evidence="3 4">DSM 16529</strain>
    </source>
</reference>
<sequence>MLKVLTSVPGNPEKFWGSRTTLADPRCIPVLFGKMGRIRRYAMALAVAVRMLRLRRRFDVVVVDGGPIGQWFSWLQSLLIFGRVPTLMIDCLWYRHDNPVVQGLKRLHKRLSALSVDRFLVWARHEVHEYAQEFGIPESKFVYVPFHITLEDYDFDVRDDGFVFAGGNGDRDYRVLVEAARGLGAPVFIATTDESLLKGVDIPPNVTVKGVSHEEFRRLMASCRIAVVPMRGGLLHSGGQQTFLNSMYLGKPTIVVGARVAEGYVEDGINGLVVDHGDAAGLAGAIASLWESPSLRERIGQAGRESAGERTTEAFMKDIHAHAMDVAGRNPAAEAANAGLSGTDALGENRKGETR</sequence>
<evidence type="ECO:0000313" key="3">
    <source>
        <dbReference type="EMBL" id="EPR30579.1"/>
    </source>
</evidence>
<dbReference type="PATRIC" id="fig|1121439.3.peg.2685"/>
<dbReference type="EMBL" id="ATHI01000031">
    <property type="protein sequence ID" value="EPR30579.1"/>
    <property type="molecule type" value="Genomic_DNA"/>
</dbReference>